<gene>
    <name evidence="1" type="ORF">ACEUDJ_02435</name>
</gene>
<sequence>MRLEIIIDRKKQVSPDIMAALEQELLKQLGRRFPDIQVRVAGGSNMALNITRASKEEKELLEELVQEVWENAESWMPESSVA</sequence>
<dbReference type="PANTHER" id="PTHR36572:SF2">
    <property type="entry name" value="DNA DAMAGE-INDUCIBLE PROTEIN I"/>
    <property type="match status" value="1"/>
</dbReference>
<dbReference type="RefSeq" id="WP_111874629.1">
    <property type="nucleotide sequence ID" value="NZ_JBGWZZ010000002.1"/>
</dbReference>
<dbReference type="SUPFAM" id="SSF54857">
    <property type="entry name" value="DNA damage-inducible protein DinI"/>
    <property type="match status" value="1"/>
</dbReference>
<dbReference type="PANTHER" id="PTHR36572">
    <property type="entry name" value="DNA DAMAGE-INDUCIBLE PROTEIN I-RELATED"/>
    <property type="match status" value="1"/>
</dbReference>
<organism evidence="1 2">
    <name type="scientific">Aeromonas bivalvium</name>
    <dbReference type="NCBI Taxonomy" id="440079"/>
    <lineage>
        <taxon>Bacteria</taxon>
        <taxon>Pseudomonadati</taxon>
        <taxon>Pseudomonadota</taxon>
        <taxon>Gammaproteobacteria</taxon>
        <taxon>Aeromonadales</taxon>
        <taxon>Aeromonadaceae</taxon>
        <taxon>Aeromonas</taxon>
    </lineage>
</organism>
<dbReference type="Pfam" id="PF06183">
    <property type="entry name" value="DinI"/>
    <property type="match status" value="1"/>
</dbReference>
<evidence type="ECO:0000313" key="2">
    <source>
        <dbReference type="Proteomes" id="UP001630969"/>
    </source>
</evidence>
<keyword evidence="2" id="KW-1185">Reference proteome</keyword>
<dbReference type="GeneID" id="97218920"/>
<reference evidence="1 2" key="1">
    <citation type="submission" date="2024-09" db="EMBL/GenBank/DDBJ databases">
        <title>Aeromonas strains Genome sequencing and assembly.</title>
        <authorList>
            <person name="Hu X."/>
            <person name="Tang B."/>
        </authorList>
    </citation>
    <scope>NUCLEOTIDE SEQUENCE [LARGE SCALE GENOMIC DNA]</scope>
    <source>
        <strain evidence="1 2">NB23SCDHY001</strain>
    </source>
</reference>
<dbReference type="EMBL" id="JBGXBU010000001">
    <property type="protein sequence ID" value="MFM4891740.1"/>
    <property type="molecule type" value="Genomic_DNA"/>
</dbReference>
<accession>A0ABW9GKP9</accession>
<proteinExistence type="predicted"/>
<name>A0ABW9GKP9_9GAMM</name>
<evidence type="ECO:0000313" key="1">
    <source>
        <dbReference type="EMBL" id="MFM4891740.1"/>
    </source>
</evidence>
<protein>
    <submittedName>
        <fullName evidence="1">DinI-like family protein</fullName>
    </submittedName>
</protein>
<dbReference type="InterPro" id="IPR036687">
    <property type="entry name" value="DinI-like_sf"/>
</dbReference>
<dbReference type="Proteomes" id="UP001630969">
    <property type="component" value="Unassembled WGS sequence"/>
</dbReference>
<comment type="caution">
    <text evidence="1">The sequence shown here is derived from an EMBL/GenBank/DDBJ whole genome shotgun (WGS) entry which is preliminary data.</text>
</comment>
<dbReference type="Gene3D" id="3.30.910.10">
    <property type="entry name" value="DinI-like"/>
    <property type="match status" value="1"/>
</dbReference>
<dbReference type="InterPro" id="IPR010391">
    <property type="entry name" value="DNA_damage-inducible_DinI-like"/>
</dbReference>